<dbReference type="GO" id="GO:0005524">
    <property type="term" value="F:ATP binding"/>
    <property type="evidence" value="ECO:0007669"/>
    <property type="project" value="UniProtKB-KW"/>
</dbReference>
<keyword evidence="4" id="KW-0547">Nucleotide-binding</keyword>
<evidence type="ECO:0000313" key="4">
    <source>
        <dbReference type="EMBL" id="OOE44259.1"/>
    </source>
</evidence>
<dbReference type="PANTHER" id="PTHR47396:SF1">
    <property type="entry name" value="ATP-DEPENDENT HELICASE IRC3-RELATED"/>
    <property type="match status" value="1"/>
</dbReference>
<dbReference type="InterPro" id="IPR001650">
    <property type="entry name" value="Helicase_C-like"/>
</dbReference>
<dbReference type="PROSITE" id="PS51192">
    <property type="entry name" value="HELICASE_ATP_BIND_1"/>
    <property type="match status" value="1"/>
</dbReference>
<evidence type="ECO:0000313" key="5">
    <source>
        <dbReference type="Proteomes" id="UP000188726"/>
    </source>
</evidence>
<reference evidence="4 5" key="1">
    <citation type="journal article" date="2017" name="Genome Announc.">
        <title>Draft Genome Sequences of Salinivibrio proteolyticus, Salinivibrio sharmensis, Salinivibrio siamensis, Salinivibrio costicola subsp. alcaliphilus, Salinivibrio costicola subsp. vallismortis, and 29 New Isolates Belonging to the Genus Salinivibrio.</title>
        <authorList>
            <person name="Lopez-Hermoso C."/>
            <person name="de la Haba R.R."/>
            <person name="Sanchez-Porro C."/>
            <person name="Bayliss S.C."/>
            <person name="Feil E.J."/>
            <person name="Ventosa A."/>
        </authorList>
    </citation>
    <scope>NUCLEOTIDE SEQUENCE [LARGE SCALE GENOMIC DNA]</scope>
    <source>
        <strain evidence="4 5">IC202</strain>
    </source>
</reference>
<dbReference type="RefSeq" id="WP_077458293.1">
    <property type="nucleotide sequence ID" value="NZ_MUEO01000016.1"/>
</dbReference>
<dbReference type="InterPro" id="IPR050742">
    <property type="entry name" value="Helicase_Restrict-Modif_Enz"/>
</dbReference>
<dbReference type="GO" id="GO:0005829">
    <property type="term" value="C:cytosol"/>
    <property type="evidence" value="ECO:0007669"/>
    <property type="project" value="TreeGrafter"/>
</dbReference>
<dbReference type="Pfam" id="PF08463">
    <property type="entry name" value="EcoEI_R_C"/>
    <property type="match status" value="1"/>
</dbReference>
<dbReference type="CDD" id="cd18799">
    <property type="entry name" value="SF2_C_EcoAI-like"/>
    <property type="match status" value="1"/>
</dbReference>
<keyword evidence="4" id="KW-0378">Hydrolase</keyword>
<dbReference type="Pfam" id="PF04851">
    <property type="entry name" value="ResIII"/>
    <property type="match status" value="1"/>
</dbReference>
<dbReference type="Gene3D" id="3.90.1570.30">
    <property type="match status" value="1"/>
</dbReference>
<dbReference type="Pfam" id="PF04313">
    <property type="entry name" value="HSDR_N"/>
    <property type="match status" value="1"/>
</dbReference>
<dbReference type="SMART" id="SM00487">
    <property type="entry name" value="DEXDc"/>
    <property type="match status" value="1"/>
</dbReference>
<keyword evidence="4" id="KW-0067">ATP-binding</keyword>
<dbReference type="Pfam" id="PF00271">
    <property type="entry name" value="Helicase_C"/>
    <property type="match status" value="1"/>
</dbReference>
<dbReference type="REBASE" id="205715">
    <property type="entry name" value="SspIC202ORF7985P"/>
</dbReference>
<evidence type="ECO:0000256" key="1">
    <source>
        <dbReference type="SAM" id="Coils"/>
    </source>
</evidence>
<dbReference type="GO" id="GO:0009307">
    <property type="term" value="P:DNA restriction-modification system"/>
    <property type="evidence" value="ECO:0007669"/>
    <property type="project" value="UniProtKB-KW"/>
</dbReference>
<proteinExistence type="predicted"/>
<dbReference type="SUPFAM" id="SSF52540">
    <property type="entry name" value="P-loop containing nucleoside triphosphate hydrolases"/>
    <property type="match status" value="1"/>
</dbReference>
<dbReference type="PANTHER" id="PTHR47396">
    <property type="entry name" value="TYPE I RESTRICTION ENZYME ECOKI R PROTEIN"/>
    <property type="match status" value="1"/>
</dbReference>
<dbReference type="CDD" id="cd18032">
    <property type="entry name" value="DEXHc_RE_I_III_res"/>
    <property type="match status" value="1"/>
</dbReference>
<name>A0AB36K6I3_9GAMM</name>
<dbReference type="InterPro" id="IPR014001">
    <property type="entry name" value="Helicase_ATP-bd"/>
</dbReference>
<gene>
    <name evidence="4" type="ORF">BZG09_07990</name>
</gene>
<keyword evidence="1" id="KW-0175">Coiled coil</keyword>
<dbReference type="EMBL" id="MUEO01000016">
    <property type="protein sequence ID" value="OOE44259.1"/>
    <property type="molecule type" value="Genomic_DNA"/>
</dbReference>
<protein>
    <submittedName>
        <fullName evidence="4">DEAD/DEAH box helicase</fullName>
    </submittedName>
</protein>
<organism evidence="4 5">
    <name type="scientific">Salinivibrio kushneri</name>
    <dbReference type="NCBI Taxonomy" id="1908198"/>
    <lineage>
        <taxon>Bacteria</taxon>
        <taxon>Pseudomonadati</taxon>
        <taxon>Pseudomonadota</taxon>
        <taxon>Gammaproteobacteria</taxon>
        <taxon>Vibrionales</taxon>
        <taxon>Vibrionaceae</taxon>
        <taxon>Salinivibrio</taxon>
    </lineage>
</organism>
<dbReference type="GO" id="GO:0009035">
    <property type="term" value="F:type I site-specific deoxyribonuclease activity"/>
    <property type="evidence" value="ECO:0007669"/>
    <property type="project" value="UniProtKB-EC"/>
</dbReference>
<dbReference type="PROSITE" id="PS51194">
    <property type="entry name" value="HELICASE_CTER"/>
    <property type="match status" value="1"/>
</dbReference>
<dbReference type="InterPro" id="IPR013670">
    <property type="entry name" value="EcoEI_R_C_dom"/>
</dbReference>
<dbReference type="GO" id="GO:0004386">
    <property type="term" value="F:helicase activity"/>
    <property type="evidence" value="ECO:0007669"/>
    <property type="project" value="UniProtKB-KW"/>
</dbReference>
<dbReference type="Gene3D" id="3.40.50.300">
    <property type="entry name" value="P-loop containing nucleotide triphosphate hydrolases"/>
    <property type="match status" value="2"/>
</dbReference>
<feature type="coiled-coil region" evidence="1">
    <location>
        <begin position="148"/>
        <end position="193"/>
    </location>
</feature>
<evidence type="ECO:0000259" key="2">
    <source>
        <dbReference type="PROSITE" id="PS51192"/>
    </source>
</evidence>
<dbReference type="Pfam" id="PF13643">
    <property type="entry name" value="DUF4145"/>
    <property type="match status" value="1"/>
</dbReference>
<dbReference type="InterPro" id="IPR006935">
    <property type="entry name" value="Helicase/UvrB_N"/>
</dbReference>
<comment type="caution">
    <text evidence="4">The sequence shown here is derived from an EMBL/GenBank/DDBJ whole genome shotgun (WGS) entry which is preliminary data.</text>
</comment>
<feature type="domain" description="Helicase ATP-binding" evidence="2">
    <location>
        <begin position="383"/>
        <end position="535"/>
    </location>
</feature>
<sequence length="1149" mass="130370">MKTSVNFEHLRKDWPELAELGAFAENYAVTDPQSAMVKLRCYVEKIVGYLYRELRLPVLPNASIYDKLTGASFTAIIHKDILDKFHAIRKGGNKAAHDGYVNQHDALWLLKESYLIGCWLFVAYGNGSQKECPRYTQPDNAPLDGESKAEFKRKNKQLQQKLAQNNEQLTQALQELEEAKEAQRLAQQAASKSTVAVDQTKADTLKRNTLRLKNSFDFNEAETRKRLIDAELRSQGWDVALAEVSTEQVAKEYEVDGQPTPSGKGRCDYVLWDDNGKPLAVIEAKKTRVDARAGQEQAKIYADALERKTGQRPVIFYTNGYDIWLWDDAQGYVPRKLFGYYSKDSLQYLIQQRSLKTNLNNTPIDTDVAGRLYQIESITRVCERFSDKHRKALIVQATGTGKTRVSIALTKRLLNAGWAKRILFLCDRKELRKQAANAFNEFTREPLFEKGKSSKDLASKARIVIATYPGMMQTYEEYDVGHFDLIIADESHRSIYNKYGELFKYFDALQVGLTATPVEMISRSTSQLFGCDYKMPTANYPLEQAIEEGNLVPFKVVSHTTKFLRDGIKGHELTDEQIAELEEQGTDPNELDFDSKLIDKAIFNKDTNRAIIRNLMERGLKDADNQLPGKTIIFARNIKHAELIAELFAEMYPDLGGNFCRVIHSKYERADELVDNFKGAEGSKNDITIAVSVDMLDTGIDVPECINLVFAKPIKSKVKFWQMVGRGTRLCENLFGQGEHKQHFLIFDHWSNFEYFKMNPDEDDGSQGKSLAQKVFEARLTLAEEALKRAEMDIFDSVVSQIKADTDALNDKTIAIRENWQVKAQLSNEKTLHQMAPAIKALLWSTMAPLMQWKPTAGESEALRLDLLFLELELIKLKQPSKAGIAAMPIMEKVTTLSMHLNEVRSKAKTIKQVQEANFWDDANHHTLEVCRNELRSIIHLRDKGAIPPPMQTPILDVKEDVGEYRTEALKTDIVTVDYQIYKQEVEKTLTPLFESNKVLQKIRAGQPVTQADLDTLNALVHTQNPSVDLSTLKAFFPESTAGLDQILRTIVGMDAKAIEGEFTVFVQQVHTQLNSRQQRFIGMLKNHLCRYGSVDIEQLYDAPFNQIDDAGLDGVFPIPAQADVVEQFVRRFSVHLGKKQPSIEKVIN</sequence>
<feature type="domain" description="Helicase C-terminal" evidence="3">
    <location>
        <begin position="619"/>
        <end position="795"/>
    </location>
</feature>
<dbReference type="InterPro" id="IPR007409">
    <property type="entry name" value="Restrct_endonuc_type1_HsdR_N"/>
</dbReference>
<dbReference type="AlphaFoldDB" id="A0AB36K6I3"/>
<evidence type="ECO:0000259" key="3">
    <source>
        <dbReference type="PROSITE" id="PS51194"/>
    </source>
</evidence>
<dbReference type="GO" id="GO:0003677">
    <property type="term" value="F:DNA binding"/>
    <property type="evidence" value="ECO:0007669"/>
    <property type="project" value="UniProtKB-KW"/>
</dbReference>
<dbReference type="Proteomes" id="UP000188726">
    <property type="component" value="Unassembled WGS sequence"/>
</dbReference>
<dbReference type="InterPro" id="IPR027417">
    <property type="entry name" value="P-loop_NTPase"/>
</dbReference>
<accession>A0AB36K6I3</accession>
<dbReference type="InterPro" id="IPR025285">
    <property type="entry name" value="DUF4145"/>
</dbReference>
<keyword evidence="4" id="KW-0347">Helicase</keyword>